<dbReference type="PANTHER" id="PTHR36303:SF1">
    <property type="entry name" value="2',3'-CYCLIC-NUCLEOTIDE 2'-PHOSPHODIESTERASE"/>
    <property type="match status" value="1"/>
</dbReference>
<gene>
    <name evidence="8" type="ORF">FEZ33_01885</name>
</gene>
<evidence type="ECO:0000256" key="3">
    <source>
        <dbReference type="ARBA" id="ARBA00022801"/>
    </source>
</evidence>
<feature type="binding site" evidence="7">
    <location>
        <position position="177"/>
    </location>
    <ligand>
        <name>Fe cation</name>
        <dbReference type="ChEBI" id="CHEBI:24875"/>
        <label>1</label>
    </ligand>
</feature>
<dbReference type="FunFam" id="3.60.21.10:FF:000016">
    <property type="entry name" value="Putative metallophosphoesterase"/>
    <property type="match status" value="1"/>
</dbReference>
<proteinExistence type="inferred from homology"/>
<sequence length="260" mass="28744">MKILFIGDIVGVSGQEAIKKYLTQLKQEHKPQVTIANGENIADGHGITETLYKWLMSSGVDAITLGNHAFDNRNIYEFISDAKCLVRPVNMPEGTPGKGVHYVRVNDKELAIINVIGNVFMKPSLDAFNYLKPLIETVKKRTNHIFIDFHGETTSEKQAMGFLFDGQISALVGTHTHVQTNDGRVLPQGTAYISDVGMTGALNSVLGFRKEDSIRRFTSQLPTRLEQEISNEAVISAVVIDINPSTGLAKSIKTIYQQIR</sequence>
<dbReference type="SUPFAM" id="SSF56300">
    <property type="entry name" value="Metallo-dependent phosphatases"/>
    <property type="match status" value="1"/>
</dbReference>
<protein>
    <submittedName>
        <fullName evidence="8">TIGR00282 family metallophosphoesterase</fullName>
    </submittedName>
</protein>
<comment type="similarity">
    <text evidence="5">Belongs to the YmdB-like family.</text>
</comment>
<feature type="binding site" evidence="7">
    <location>
        <position position="175"/>
    </location>
    <ligand>
        <name>Fe cation</name>
        <dbReference type="ChEBI" id="CHEBI:24875"/>
        <label>2</label>
    </ligand>
</feature>
<evidence type="ECO:0000256" key="6">
    <source>
        <dbReference type="PIRSR" id="PIRSR004789-50"/>
    </source>
</evidence>
<feature type="active site" description="Proton donor" evidence="6">
    <location>
        <position position="68"/>
    </location>
</feature>
<keyword evidence="3" id="KW-0378">Hydrolase</keyword>
<evidence type="ECO:0000256" key="2">
    <source>
        <dbReference type="ARBA" id="ARBA00022723"/>
    </source>
</evidence>
<dbReference type="OrthoDB" id="9801109at2"/>
<feature type="binding site" evidence="7">
    <location>
        <position position="8"/>
    </location>
    <ligand>
        <name>Fe cation</name>
        <dbReference type="ChEBI" id="CHEBI:24875"/>
        <label>1</label>
    </ligand>
</feature>
<evidence type="ECO:0000313" key="8">
    <source>
        <dbReference type="EMBL" id="TLQ49165.1"/>
    </source>
</evidence>
<dbReference type="GO" id="GO:0004113">
    <property type="term" value="F:2',3'-cyclic-nucleotide 3'-phosphodiesterase activity"/>
    <property type="evidence" value="ECO:0007669"/>
    <property type="project" value="TreeGrafter"/>
</dbReference>
<dbReference type="PANTHER" id="PTHR36303">
    <property type="entry name" value="2',3'-CYCLIC-NUCLEOTIDE 2'-PHOSPHODIESTERASE"/>
    <property type="match status" value="1"/>
</dbReference>
<accession>A0A5R9EFP4</accession>
<name>A0A5R9EFP4_9LACT</name>
<dbReference type="InterPro" id="IPR005235">
    <property type="entry name" value="YmdB-like"/>
</dbReference>
<feature type="binding site" evidence="7">
    <location>
        <position position="39"/>
    </location>
    <ligand>
        <name>Fe cation</name>
        <dbReference type="ChEBI" id="CHEBI:24875"/>
        <label>1</label>
    </ligand>
</feature>
<dbReference type="EMBL" id="VBSP01000003">
    <property type="protein sequence ID" value="TLQ49165.1"/>
    <property type="molecule type" value="Genomic_DNA"/>
</dbReference>
<organism evidence="8 9">
    <name type="scientific">Ruoffia tabacinasalis</name>
    <dbReference type="NCBI Taxonomy" id="87458"/>
    <lineage>
        <taxon>Bacteria</taxon>
        <taxon>Bacillati</taxon>
        <taxon>Bacillota</taxon>
        <taxon>Bacilli</taxon>
        <taxon>Lactobacillales</taxon>
        <taxon>Aerococcaceae</taxon>
        <taxon>Ruoffia</taxon>
    </lineage>
</organism>
<reference evidence="8 9" key="1">
    <citation type="submission" date="2019-05" db="EMBL/GenBank/DDBJ databases">
        <title>The metagenome of a microbial culture collection derived from dairy environment covers the genomic content of the human microbiome.</title>
        <authorList>
            <person name="Roder T."/>
            <person name="Wuthrich D."/>
            <person name="Sattari Z."/>
            <person name="Von Ah U."/>
            <person name="Bar C."/>
            <person name="Ronchi F."/>
            <person name="Macpherson A.J."/>
            <person name="Ganal-Vonarburg S.C."/>
            <person name="Bruggmann R."/>
            <person name="Vergeres G."/>
        </authorList>
    </citation>
    <scope>NUCLEOTIDE SEQUENCE [LARGE SCALE GENOMIC DNA]</scope>
    <source>
        <strain evidence="8 9">FAM 24227</strain>
    </source>
</reference>
<feature type="binding site" evidence="7">
    <location>
        <position position="39"/>
    </location>
    <ligand>
        <name>Fe cation</name>
        <dbReference type="ChEBI" id="CHEBI:24875"/>
        <label>2</label>
    </ligand>
</feature>
<evidence type="ECO:0000256" key="4">
    <source>
        <dbReference type="ARBA" id="ARBA00023004"/>
    </source>
</evidence>
<keyword evidence="2 7" id="KW-0479">Metal-binding</keyword>
<evidence type="ECO:0000256" key="1">
    <source>
        <dbReference type="ARBA" id="ARBA00001965"/>
    </source>
</evidence>
<dbReference type="PIRSF" id="PIRSF004789">
    <property type="entry name" value="DR1281"/>
    <property type="match status" value="1"/>
</dbReference>
<dbReference type="NCBIfam" id="TIGR00282">
    <property type="entry name" value="TIGR00282 family metallophosphoesterase"/>
    <property type="match status" value="1"/>
</dbReference>
<dbReference type="Proteomes" id="UP000306420">
    <property type="component" value="Unassembled WGS sequence"/>
</dbReference>
<comment type="caution">
    <text evidence="8">The sequence shown here is derived from an EMBL/GenBank/DDBJ whole genome shotgun (WGS) entry which is preliminary data.</text>
</comment>
<feature type="binding site" evidence="7">
    <location>
        <position position="150"/>
    </location>
    <ligand>
        <name>Fe cation</name>
        <dbReference type="ChEBI" id="CHEBI:24875"/>
        <label>2</label>
    </ligand>
</feature>
<comment type="cofactor">
    <cofactor evidence="1">
        <name>Fe(3+)</name>
        <dbReference type="ChEBI" id="CHEBI:29034"/>
    </cofactor>
</comment>
<evidence type="ECO:0000256" key="5">
    <source>
        <dbReference type="ARBA" id="ARBA00061401"/>
    </source>
</evidence>
<keyword evidence="4" id="KW-0408">Iron</keyword>
<dbReference type="InterPro" id="IPR029052">
    <property type="entry name" value="Metallo-depent_PP-like"/>
</dbReference>
<feature type="binding site" evidence="7">
    <location>
        <position position="67"/>
    </location>
    <ligand>
        <name>Fe cation</name>
        <dbReference type="ChEBI" id="CHEBI:24875"/>
        <label>2</label>
    </ligand>
</feature>
<dbReference type="AlphaFoldDB" id="A0A5R9EFP4"/>
<evidence type="ECO:0000313" key="9">
    <source>
        <dbReference type="Proteomes" id="UP000306420"/>
    </source>
</evidence>
<dbReference type="RefSeq" id="WP_138403696.1">
    <property type="nucleotide sequence ID" value="NZ_JBQKLU010000002.1"/>
</dbReference>
<dbReference type="Pfam" id="PF13277">
    <property type="entry name" value="YmdB"/>
    <property type="match status" value="1"/>
</dbReference>
<feature type="binding site" evidence="7">
    <location>
        <position position="40"/>
    </location>
    <ligand>
        <name>Fe cation</name>
        <dbReference type="ChEBI" id="CHEBI:24875"/>
        <label>1</label>
    </ligand>
</feature>
<dbReference type="Gene3D" id="3.60.21.10">
    <property type="match status" value="1"/>
</dbReference>
<evidence type="ECO:0000256" key="7">
    <source>
        <dbReference type="PIRSR" id="PIRSR004789-51"/>
    </source>
</evidence>
<dbReference type="GO" id="GO:0046872">
    <property type="term" value="F:metal ion binding"/>
    <property type="evidence" value="ECO:0007669"/>
    <property type="project" value="UniProtKB-KW"/>
</dbReference>